<reference evidence="7" key="1">
    <citation type="journal article" date="2019" name="Int. J. Syst. Evol. Microbiol.">
        <title>The Global Catalogue of Microorganisms (GCM) 10K type strain sequencing project: providing services to taxonomists for standard genome sequencing and annotation.</title>
        <authorList>
            <consortium name="The Broad Institute Genomics Platform"/>
            <consortium name="The Broad Institute Genome Sequencing Center for Infectious Disease"/>
            <person name="Wu L."/>
            <person name="Ma J."/>
        </authorList>
    </citation>
    <scope>NUCLEOTIDE SEQUENCE [LARGE SCALE GENOMIC DNA]</scope>
    <source>
        <strain evidence="7">JCM 14900</strain>
    </source>
</reference>
<sequence length="494" mass="51485">MSEKSPNCDVLVVGAGTAGLTAAIAARERGASVILLEPSTAAERGGNSRYASAVFRAAHNGVEDLRHLVTPDQGVVWDRVRHDHYPAESFVADVKGAASSEHVDEALVSAFVARSLDTLSWLGERGVVWRLVTRPGDPQGPVRLPRGGELIVEGNGVGLVEALFATAERAGIDIRYNTRATDLVDLEGEIRGAVVESTGTRAELRARSTVLAAGGFEADAAARAEHLGAAWADARVRGTGFNTGTMLYRALAHGAAAKGDWSAAHAVPIDTAAPSVGDLAIGDSTARYSFSFGILVNADGRRFLDEGADEWPFLYSELGRRILAEPGGIAFQIFDESSAALLEPRYATAEPVFARTVAELATGIGVDPRHLNRTIEDFNASCPDGAFDPGALDGLRAEPLGQPPKSNWATPLTALPLRAYPVTCGITFTTGGGLSADENGRVLARNGAPVPGLFAAGEILGGYFRSTVPTGAGLMRSATMGRAAGESAAARSSS</sequence>
<dbReference type="RefSeq" id="WP_248148044.1">
    <property type="nucleotide sequence ID" value="NZ_BAAAOF010000004.1"/>
</dbReference>
<dbReference type="SUPFAM" id="SSF51905">
    <property type="entry name" value="FAD/NAD(P)-binding domain"/>
    <property type="match status" value="1"/>
</dbReference>
<evidence type="ECO:0000313" key="6">
    <source>
        <dbReference type="EMBL" id="GAA1931053.1"/>
    </source>
</evidence>
<dbReference type="Gene3D" id="3.90.700.10">
    <property type="entry name" value="Succinate dehydrogenase/fumarate reductase flavoprotein, catalytic domain"/>
    <property type="match status" value="1"/>
</dbReference>
<evidence type="ECO:0000256" key="4">
    <source>
        <dbReference type="ARBA" id="ARBA00023002"/>
    </source>
</evidence>
<dbReference type="Gene3D" id="3.50.50.60">
    <property type="entry name" value="FAD/NAD(P)-binding domain"/>
    <property type="match status" value="1"/>
</dbReference>
<evidence type="ECO:0000313" key="7">
    <source>
        <dbReference type="Proteomes" id="UP001501343"/>
    </source>
</evidence>
<dbReference type="NCBIfam" id="NF006130">
    <property type="entry name" value="PRK08274.1"/>
    <property type="match status" value="1"/>
</dbReference>
<gene>
    <name evidence="6" type="primary">tcuA</name>
    <name evidence="6" type="ORF">GCM10009775_24040</name>
</gene>
<dbReference type="Pfam" id="PF00890">
    <property type="entry name" value="FAD_binding_2"/>
    <property type="match status" value="1"/>
</dbReference>
<keyword evidence="7" id="KW-1185">Reference proteome</keyword>
<comment type="caution">
    <text evidence="6">The sequence shown here is derived from an EMBL/GenBank/DDBJ whole genome shotgun (WGS) entry which is preliminary data.</text>
</comment>
<keyword evidence="3" id="KW-0274">FAD</keyword>
<feature type="domain" description="FAD-dependent oxidoreductase 2 FAD-binding" evidence="5">
    <location>
        <begin position="9"/>
        <end position="464"/>
    </location>
</feature>
<keyword evidence="2" id="KW-0285">Flavoprotein</keyword>
<evidence type="ECO:0000256" key="3">
    <source>
        <dbReference type="ARBA" id="ARBA00022827"/>
    </source>
</evidence>
<dbReference type="InterPro" id="IPR003953">
    <property type="entry name" value="FAD-dep_OxRdtase_2_FAD-bd"/>
</dbReference>
<accession>A0ABP5B4Y7</accession>
<dbReference type="SUPFAM" id="SSF56425">
    <property type="entry name" value="Succinate dehydrogenase/fumarate reductase flavoprotein, catalytic domain"/>
    <property type="match status" value="1"/>
</dbReference>
<dbReference type="EMBL" id="BAAAOF010000004">
    <property type="protein sequence ID" value="GAA1931053.1"/>
    <property type="molecule type" value="Genomic_DNA"/>
</dbReference>
<dbReference type="PANTHER" id="PTHR43400:SF7">
    <property type="entry name" value="FAD-DEPENDENT OXIDOREDUCTASE 2 FAD BINDING DOMAIN-CONTAINING PROTEIN"/>
    <property type="match status" value="1"/>
</dbReference>
<evidence type="ECO:0000259" key="5">
    <source>
        <dbReference type="Pfam" id="PF00890"/>
    </source>
</evidence>
<dbReference type="InterPro" id="IPR027477">
    <property type="entry name" value="Succ_DH/fumarate_Rdtase_cat_sf"/>
</dbReference>
<dbReference type="PANTHER" id="PTHR43400">
    <property type="entry name" value="FUMARATE REDUCTASE"/>
    <property type="match status" value="1"/>
</dbReference>
<dbReference type="InterPro" id="IPR050315">
    <property type="entry name" value="FAD-oxidoreductase_2"/>
</dbReference>
<dbReference type="Proteomes" id="UP001501343">
    <property type="component" value="Unassembled WGS sequence"/>
</dbReference>
<proteinExistence type="predicted"/>
<keyword evidence="4" id="KW-0560">Oxidoreductase</keyword>
<evidence type="ECO:0000256" key="1">
    <source>
        <dbReference type="ARBA" id="ARBA00001974"/>
    </source>
</evidence>
<comment type="cofactor">
    <cofactor evidence="1">
        <name>FAD</name>
        <dbReference type="ChEBI" id="CHEBI:57692"/>
    </cofactor>
</comment>
<evidence type="ECO:0000256" key="2">
    <source>
        <dbReference type="ARBA" id="ARBA00022630"/>
    </source>
</evidence>
<name>A0ABP5B4Y7_9MICO</name>
<dbReference type="InterPro" id="IPR036188">
    <property type="entry name" value="FAD/NAD-bd_sf"/>
</dbReference>
<protein>
    <submittedName>
        <fullName evidence="6">FAD-dependent tricarballylate dehydrogenase TcuA</fullName>
    </submittedName>
</protein>
<organism evidence="6 7">
    <name type="scientific">Microbacterium aoyamense</name>
    <dbReference type="NCBI Taxonomy" id="344166"/>
    <lineage>
        <taxon>Bacteria</taxon>
        <taxon>Bacillati</taxon>
        <taxon>Actinomycetota</taxon>
        <taxon>Actinomycetes</taxon>
        <taxon>Micrococcales</taxon>
        <taxon>Microbacteriaceae</taxon>
        <taxon>Microbacterium</taxon>
    </lineage>
</organism>